<reference evidence="5" key="1">
    <citation type="journal article" date="2020" name="PLoS Negl. Trop. Dis.">
        <title>High-quality nuclear genome for Sarcoptes scabiei-A critical resource for a neglected parasite.</title>
        <authorList>
            <person name="Korhonen P.K."/>
            <person name="Gasser R.B."/>
            <person name="Ma G."/>
            <person name="Wang T."/>
            <person name="Stroehlein A.J."/>
            <person name="Young N.D."/>
            <person name="Ang C.S."/>
            <person name="Fernando D.D."/>
            <person name="Lu H.C."/>
            <person name="Taylor S."/>
            <person name="Reynolds S.L."/>
            <person name="Mofiz E."/>
            <person name="Najaraj S.H."/>
            <person name="Gowda H."/>
            <person name="Madugundu A."/>
            <person name="Renuse S."/>
            <person name="Holt D."/>
            <person name="Pandey A."/>
            <person name="Papenfuss A.T."/>
            <person name="Fischer K."/>
        </authorList>
    </citation>
    <scope>NUCLEOTIDE SEQUENCE [LARGE SCALE GENOMIC DNA]</scope>
</reference>
<evidence type="ECO:0000313" key="5">
    <source>
        <dbReference type="Proteomes" id="UP000070412"/>
    </source>
</evidence>
<feature type="compositionally biased region" description="Basic residues" evidence="1">
    <location>
        <begin position="418"/>
        <end position="428"/>
    </location>
</feature>
<evidence type="ECO:0000259" key="2">
    <source>
        <dbReference type="PROSITE" id="PS51082"/>
    </source>
</evidence>
<feature type="compositionally biased region" description="Pro residues" evidence="1">
    <location>
        <begin position="273"/>
        <end position="285"/>
    </location>
</feature>
<gene>
    <name evidence="3" type="ORF">SSS_5359</name>
</gene>
<keyword evidence="5" id="KW-1185">Reference proteome</keyword>
<protein>
    <recommendedName>
        <fullName evidence="2">WH2 domain-containing protein</fullName>
    </recommendedName>
</protein>
<name>A0A834VEH1_SARSC</name>
<dbReference type="AlphaFoldDB" id="A0A834VEH1"/>
<feature type="compositionally biased region" description="Polar residues" evidence="1">
    <location>
        <begin position="190"/>
        <end position="221"/>
    </location>
</feature>
<sequence>MSVPPPPPPPVALFGGKSNSSGFPCPPSSINQKKSLNRDALLSEIRTGTKLKKTAVINDRSSPLIMKSSSSNDNSTSGSTITNASPLGLGGLFANGMPKLRSTGSSLLPDKSSSSSTNDSVNHRISPPKKYGNSSKTTNHDNLKRNSYSSQNTNSSQNLAQTRNRLEQLFGGSGNIASVSENATKSVNSLISATESGDSSSPNRTNIKPNPSQKYHTLNTRNNSSKLKPSPSSDNMPAHKGQAPQPPSQQRSDSKPNLQRSNSRPNALQKPSIKPPNAKPPPPPKQSELSNKLKFNVATDANVNQRTSNSEQNRSALHNFMNTQLNITSNSNKPPAPPRNSSYPNISSVTSNNSSPQTKLSNNPSTNNHHPTHGKVLKPLCPPPPPPPNRNTTIKNNNVTNTIGSNYSTKNVVDTGHHHPHFHNHRSKTGSVLKPAPPTPLQLSSIESNFENESRFQNDNQPPPPPPIRNASMMNNTVKESDNFHQRFADRFRDLYQLPAPLPFRNLAPKIYPSQIANKNRRREPPPPPPPTIFNFDSNGSGNDPISSTINHGPTIDQRFHIRIDRQVNNY</sequence>
<feature type="compositionally biased region" description="Polar residues" evidence="1">
    <location>
        <begin position="535"/>
        <end position="552"/>
    </location>
</feature>
<feature type="compositionally biased region" description="Pro residues" evidence="1">
    <location>
        <begin position="380"/>
        <end position="389"/>
    </location>
</feature>
<reference evidence="3" key="2">
    <citation type="submission" date="2020-01" db="EMBL/GenBank/DDBJ databases">
        <authorList>
            <person name="Korhonen P.K.K."/>
            <person name="Guangxu M.G."/>
            <person name="Wang T.W."/>
            <person name="Stroehlein A.J.S."/>
            <person name="Young N.D."/>
            <person name="Ang C.-S.A."/>
            <person name="Fernando D.W.F."/>
            <person name="Lu H.L."/>
            <person name="Taylor S.T."/>
            <person name="Ehtesham M.E.M."/>
            <person name="Najaraj S.H.N."/>
            <person name="Harsha G.H.G."/>
            <person name="Madugundu A.M."/>
            <person name="Renuse S.R."/>
            <person name="Holt D.H."/>
            <person name="Pandey A.P."/>
            <person name="Papenfuss A.P."/>
            <person name="Gasser R.B.G."/>
            <person name="Fischer K.F."/>
        </authorList>
    </citation>
    <scope>NUCLEOTIDE SEQUENCE</scope>
    <source>
        <strain evidence="3">SSS_KF_BRIS2020</strain>
    </source>
</reference>
<accession>A0A834VEH1</accession>
<feature type="region of interest" description="Disordered" evidence="1">
    <location>
        <begin position="190"/>
        <end position="289"/>
    </location>
</feature>
<organism evidence="3">
    <name type="scientific">Sarcoptes scabiei</name>
    <name type="common">Itch mite</name>
    <name type="synonym">Acarus scabiei</name>
    <dbReference type="NCBI Taxonomy" id="52283"/>
    <lineage>
        <taxon>Eukaryota</taxon>
        <taxon>Metazoa</taxon>
        <taxon>Ecdysozoa</taxon>
        <taxon>Arthropoda</taxon>
        <taxon>Chelicerata</taxon>
        <taxon>Arachnida</taxon>
        <taxon>Acari</taxon>
        <taxon>Acariformes</taxon>
        <taxon>Sarcoptiformes</taxon>
        <taxon>Astigmata</taxon>
        <taxon>Psoroptidia</taxon>
        <taxon>Sarcoptoidea</taxon>
        <taxon>Sarcoptidae</taxon>
        <taxon>Sarcoptinae</taxon>
        <taxon>Sarcoptes</taxon>
    </lineage>
</organism>
<dbReference type="OrthoDB" id="6516983at2759"/>
<feature type="region of interest" description="Disordered" evidence="1">
    <location>
        <begin position="1"/>
        <end position="34"/>
    </location>
</feature>
<feature type="compositionally biased region" description="Polar residues" evidence="1">
    <location>
        <begin position="17"/>
        <end position="34"/>
    </location>
</feature>
<feature type="compositionally biased region" description="Low complexity" evidence="1">
    <location>
        <begin position="390"/>
        <end position="402"/>
    </location>
</feature>
<dbReference type="EnsemblMetazoa" id="SSS_5359s_mrna">
    <property type="protein sequence ID" value="KAF7493831.1"/>
    <property type="gene ID" value="SSS_5359"/>
</dbReference>
<feature type="compositionally biased region" description="Polar residues" evidence="1">
    <location>
        <begin position="248"/>
        <end position="266"/>
    </location>
</feature>
<feature type="compositionally biased region" description="Polar residues" evidence="1">
    <location>
        <begin position="326"/>
        <end position="360"/>
    </location>
</feature>
<feature type="compositionally biased region" description="Low complexity" evidence="1">
    <location>
        <begin position="146"/>
        <end position="158"/>
    </location>
</feature>
<dbReference type="InterPro" id="IPR003124">
    <property type="entry name" value="WH2_dom"/>
</dbReference>
<evidence type="ECO:0000256" key="1">
    <source>
        <dbReference type="SAM" id="MobiDB-lite"/>
    </source>
</evidence>
<feature type="domain" description="WH2" evidence="2">
    <location>
        <begin position="37"/>
        <end position="54"/>
    </location>
</feature>
<feature type="compositionally biased region" description="Low complexity" evidence="1">
    <location>
        <begin position="222"/>
        <end position="233"/>
    </location>
</feature>
<dbReference type="Pfam" id="PF02205">
    <property type="entry name" value="WH2"/>
    <property type="match status" value="1"/>
</dbReference>
<dbReference type="Proteomes" id="UP000070412">
    <property type="component" value="Unassembled WGS sequence"/>
</dbReference>
<feature type="compositionally biased region" description="Pro residues" evidence="1">
    <location>
        <begin position="1"/>
        <end position="11"/>
    </location>
</feature>
<dbReference type="PROSITE" id="PS51082">
    <property type="entry name" value="WH2"/>
    <property type="match status" value="1"/>
</dbReference>
<feature type="compositionally biased region" description="Low complexity" evidence="1">
    <location>
        <begin position="102"/>
        <end position="120"/>
    </location>
</feature>
<evidence type="ECO:0000313" key="3">
    <source>
        <dbReference type="EMBL" id="KAF7493831.1"/>
    </source>
</evidence>
<dbReference type="SMART" id="SM00246">
    <property type="entry name" value="WH2"/>
    <property type="match status" value="1"/>
</dbReference>
<feature type="region of interest" description="Disordered" evidence="1">
    <location>
        <begin position="326"/>
        <end position="437"/>
    </location>
</feature>
<feature type="region of interest" description="Disordered" evidence="1">
    <location>
        <begin position="57"/>
        <end position="164"/>
    </location>
</feature>
<dbReference type="GO" id="GO:0003779">
    <property type="term" value="F:actin binding"/>
    <property type="evidence" value="ECO:0007669"/>
    <property type="project" value="InterPro"/>
</dbReference>
<reference evidence="4" key="3">
    <citation type="submission" date="2022-06" db="UniProtKB">
        <authorList>
            <consortium name="EnsemblMetazoa"/>
        </authorList>
    </citation>
    <scope>IDENTIFICATION</scope>
</reference>
<proteinExistence type="predicted"/>
<dbReference type="EMBL" id="WVUK01000054">
    <property type="protein sequence ID" value="KAF7493831.1"/>
    <property type="molecule type" value="Genomic_DNA"/>
</dbReference>
<feature type="compositionally biased region" description="Polar residues" evidence="1">
    <location>
        <begin position="403"/>
        <end position="412"/>
    </location>
</feature>
<feature type="region of interest" description="Disordered" evidence="1">
    <location>
        <begin position="517"/>
        <end position="554"/>
    </location>
</feature>
<feature type="compositionally biased region" description="Low complexity" evidence="1">
    <location>
        <begin position="68"/>
        <end position="83"/>
    </location>
</feature>
<evidence type="ECO:0000313" key="4">
    <source>
        <dbReference type="EnsemblMetazoa" id="KAF7493831.1"/>
    </source>
</evidence>